<keyword evidence="7" id="KW-1185">Reference proteome</keyword>
<dbReference type="OrthoDB" id="295536at2759"/>
<dbReference type="GO" id="GO:0061630">
    <property type="term" value="F:ubiquitin protein ligase activity"/>
    <property type="evidence" value="ECO:0007669"/>
    <property type="project" value="TreeGrafter"/>
</dbReference>
<feature type="domain" description="B box-type" evidence="5">
    <location>
        <begin position="242"/>
        <end position="284"/>
    </location>
</feature>
<sequence>MEEELRCPNCKAYFVNPVLLPCGHSLCLTCALALQSLHPGDEPPLGFSAAADFCIAHDSGGSGGSDTTSLCVSEVDTEYCEKVSMLSETDSGVICNGSRPGSFVGTPCSRRSATVSLNCLQSTSSYLVCPACQKCTHFDEVGANSLPRNRALANVVLRYCSWNAASNLSFADPFSQASPQCQLCENQPLPATVFCGECSIYYCQKCLRSCHPLRGPLAKHSLSPIILPSHRTVTSDSDSVINKEVQCPEHHDHTLNVYCLKCKKPVCPICVEDTRHSGHETQSFFAITKAQKVRARFQLKSAKS</sequence>
<dbReference type="WBParaSite" id="SBAD_0001046901-mRNA-1">
    <property type="protein sequence ID" value="SBAD_0001046901-mRNA-1"/>
    <property type="gene ID" value="SBAD_0001046901"/>
</dbReference>
<evidence type="ECO:0000313" key="8">
    <source>
        <dbReference type="WBParaSite" id="SBAD_0001046901-mRNA-1"/>
    </source>
</evidence>
<protein>
    <submittedName>
        <fullName evidence="8">B box-type domain-containing protein</fullName>
    </submittedName>
</protein>
<dbReference type="PROSITE" id="PS00518">
    <property type="entry name" value="ZF_RING_1"/>
    <property type="match status" value="1"/>
</dbReference>
<accession>A0A183J2L1</accession>
<dbReference type="Gene3D" id="4.10.830.40">
    <property type="match status" value="1"/>
</dbReference>
<evidence type="ECO:0000256" key="3">
    <source>
        <dbReference type="ARBA" id="ARBA00022833"/>
    </source>
</evidence>
<evidence type="ECO:0000313" key="7">
    <source>
        <dbReference type="Proteomes" id="UP000270296"/>
    </source>
</evidence>
<evidence type="ECO:0000313" key="6">
    <source>
        <dbReference type="EMBL" id="VDP28985.1"/>
    </source>
</evidence>
<evidence type="ECO:0000259" key="5">
    <source>
        <dbReference type="PROSITE" id="PS50119"/>
    </source>
</evidence>
<dbReference type="Pfam" id="PF00643">
    <property type="entry name" value="zf-B_box"/>
    <property type="match status" value="1"/>
</dbReference>
<dbReference type="Gene3D" id="3.30.160.60">
    <property type="entry name" value="Classic Zinc Finger"/>
    <property type="match status" value="1"/>
</dbReference>
<dbReference type="InterPro" id="IPR000315">
    <property type="entry name" value="Znf_B-box"/>
</dbReference>
<dbReference type="SUPFAM" id="SSF57845">
    <property type="entry name" value="B-box zinc-binding domain"/>
    <property type="match status" value="1"/>
</dbReference>
<dbReference type="PROSITE" id="PS50119">
    <property type="entry name" value="ZF_BBOX"/>
    <property type="match status" value="2"/>
</dbReference>
<dbReference type="SMART" id="SM00336">
    <property type="entry name" value="BBOX"/>
    <property type="match status" value="2"/>
</dbReference>
<dbReference type="PANTHER" id="PTHR25462">
    <property type="entry name" value="BONUS, ISOFORM C-RELATED"/>
    <property type="match status" value="1"/>
</dbReference>
<gene>
    <name evidence="6" type="ORF">SBAD_LOCUS10108</name>
</gene>
<dbReference type="EMBL" id="UZAM01013620">
    <property type="protein sequence ID" value="VDP28985.1"/>
    <property type="molecule type" value="Genomic_DNA"/>
</dbReference>
<organism evidence="8">
    <name type="scientific">Soboliphyme baturini</name>
    <dbReference type="NCBI Taxonomy" id="241478"/>
    <lineage>
        <taxon>Eukaryota</taxon>
        <taxon>Metazoa</taxon>
        <taxon>Ecdysozoa</taxon>
        <taxon>Nematoda</taxon>
        <taxon>Enoplea</taxon>
        <taxon>Dorylaimia</taxon>
        <taxon>Dioctophymatida</taxon>
        <taxon>Dioctophymatoidea</taxon>
        <taxon>Soboliphymatidae</taxon>
        <taxon>Soboliphyme</taxon>
    </lineage>
</organism>
<dbReference type="AlphaFoldDB" id="A0A183J2L1"/>
<dbReference type="PANTHER" id="PTHR25462:SF306">
    <property type="entry name" value="TRIPARTITE MOTIF CONTAINING 9"/>
    <property type="match status" value="1"/>
</dbReference>
<evidence type="ECO:0000256" key="4">
    <source>
        <dbReference type="PROSITE-ProRule" id="PRU00024"/>
    </source>
</evidence>
<dbReference type="InterPro" id="IPR047153">
    <property type="entry name" value="TRIM45/56/19-like"/>
</dbReference>
<name>A0A183J2L1_9BILA</name>
<reference evidence="6 7" key="2">
    <citation type="submission" date="2018-11" db="EMBL/GenBank/DDBJ databases">
        <authorList>
            <consortium name="Pathogen Informatics"/>
        </authorList>
    </citation>
    <scope>NUCLEOTIDE SEQUENCE [LARGE SCALE GENOMIC DNA]</scope>
</reference>
<keyword evidence="3" id="KW-0862">Zinc</keyword>
<evidence type="ECO:0000256" key="2">
    <source>
        <dbReference type="ARBA" id="ARBA00022771"/>
    </source>
</evidence>
<dbReference type="InterPro" id="IPR017907">
    <property type="entry name" value="Znf_RING_CS"/>
</dbReference>
<reference evidence="8" key="1">
    <citation type="submission" date="2016-06" db="UniProtKB">
        <authorList>
            <consortium name="WormBaseParasite"/>
        </authorList>
    </citation>
    <scope>IDENTIFICATION</scope>
</reference>
<dbReference type="Pfam" id="PF22586">
    <property type="entry name" value="ANCHR-like_BBOX"/>
    <property type="match status" value="1"/>
</dbReference>
<proteinExistence type="predicted"/>
<evidence type="ECO:0000256" key="1">
    <source>
        <dbReference type="ARBA" id="ARBA00022723"/>
    </source>
</evidence>
<dbReference type="Proteomes" id="UP000270296">
    <property type="component" value="Unassembled WGS sequence"/>
</dbReference>
<dbReference type="InterPro" id="IPR013083">
    <property type="entry name" value="Znf_RING/FYVE/PHD"/>
</dbReference>
<feature type="domain" description="B box-type" evidence="5">
    <location>
        <begin position="176"/>
        <end position="225"/>
    </location>
</feature>
<dbReference type="SUPFAM" id="SSF57850">
    <property type="entry name" value="RING/U-box"/>
    <property type="match status" value="1"/>
</dbReference>
<keyword evidence="1" id="KW-0479">Metal-binding</keyword>
<keyword evidence="2 4" id="KW-0863">Zinc-finger</keyword>
<dbReference type="Pfam" id="PF15227">
    <property type="entry name" value="zf-C3HC4_4"/>
    <property type="match status" value="1"/>
</dbReference>
<dbReference type="GO" id="GO:0008270">
    <property type="term" value="F:zinc ion binding"/>
    <property type="evidence" value="ECO:0007669"/>
    <property type="project" value="UniProtKB-KW"/>
</dbReference>
<dbReference type="Gene3D" id="3.30.40.10">
    <property type="entry name" value="Zinc/RING finger domain, C3HC4 (zinc finger)"/>
    <property type="match status" value="1"/>
</dbReference>